<evidence type="ECO:0000256" key="1">
    <source>
        <dbReference type="SAM" id="SignalP"/>
    </source>
</evidence>
<organism evidence="2">
    <name type="scientific">uncultured Sulfurovum sp</name>
    <dbReference type="NCBI Taxonomy" id="269237"/>
    <lineage>
        <taxon>Bacteria</taxon>
        <taxon>Pseudomonadati</taxon>
        <taxon>Campylobacterota</taxon>
        <taxon>Epsilonproteobacteria</taxon>
        <taxon>Campylobacterales</taxon>
        <taxon>Sulfurovaceae</taxon>
        <taxon>Sulfurovum</taxon>
        <taxon>environmental samples</taxon>
    </lineage>
</organism>
<evidence type="ECO:0000313" key="2">
    <source>
        <dbReference type="EMBL" id="CAA6798859.1"/>
    </source>
</evidence>
<feature type="chain" id="PRO_5028070759" evidence="1">
    <location>
        <begin position="21"/>
        <end position="60"/>
    </location>
</feature>
<gene>
    <name evidence="2" type="ORF">HELGO_WM2335</name>
</gene>
<protein>
    <submittedName>
        <fullName evidence="2">Uncharacterized protein</fullName>
    </submittedName>
</protein>
<dbReference type="EMBL" id="CACVAP010000011">
    <property type="protein sequence ID" value="CAA6798859.1"/>
    <property type="molecule type" value="Genomic_DNA"/>
</dbReference>
<sequence length="60" mass="6469">MKRFMKFMSVVLVLGAVATASDLGGNPEVFVKKGNPTTVFGNCDPYMRALGLCRSSNDII</sequence>
<keyword evidence="1" id="KW-0732">Signal</keyword>
<proteinExistence type="predicted"/>
<dbReference type="AlphaFoldDB" id="A0A6S6S1W7"/>
<reference evidence="2" key="1">
    <citation type="submission" date="2020-01" db="EMBL/GenBank/DDBJ databases">
        <authorList>
            <person name="Meier V. D."/>
            <person name="Meier V D."/>
        </authorList>
    </citation>
    <scope>NUCLEOTIDE SEQUENCE</scope>
    <source>
        <strain evidence="2">HLG_WM_MAG_06</strain>
    </source>
</reference>
<feature type="signal peptide" evidence="1">
    <location>
        <begin position="1"/>
        <end position="20"/>
    </location>
</feature>
<accession>A0A6S6S1W7</accession>
<name>A0A6S6S1W7_9BACT</name>